<proteinExistence type="predicted"/>
<dbReference type="EMBL" id="JAINUG010000455">
    <property type="protein sequence ID" value="KAJ8367712.1"/>
    <property type="molecule type" value="Genomic_DNA"/>
</dbReference>
<sequence length="191" mass="21254">MILTCWLQWCQSVQDVEEEECRDIEEPSAPRNQAPPLQHTPPIARMSPCPSPLWDTSLRQHCLETLSLCAGSPPACLNVTRPIRAVIGLAGRFRRGGGAQERWVPIDNGRSAARRKAAPTSRAQRAPRTQRQPVINSAAQRRADWLPSGDKESVCGCGVTLRRREGTAAKPTERQLHHHLSRRCASTATQW</sequence>
<evidence type="ECO:0000313" key="3">
    <source>
        <dbReference type="Proteomes" id="UP001221898"/>
    </source>
</evidence>
<protein>
    <submittedName>
        <fullName evidence="2">Uncharacterized protein</fullName>
    </submittedName>
</protein>
<comment type="caution">
    <text evidence="2">The sequence shown here is derived from an EMBL/GenBank/DDBJ whole genome shotgun (WGS) entry which is preliminary data.</text>
</comment>
<feature type="region of interest" description="Disordered" evidence="1">
    <location>
        <begin position="166"/>
        <end position="191"/>
    </location>
</feature>
<gene>
    <name evidence="2" type="ORF">AAFF_G00311100</name>
</gene>
<feature type="compositionally biased region" description="Basic and acidic residues" evidence="1">
    <location>
        <begin position="141"/>
        <end position="150"/>
    </location>
</feature>
<name>A0AAD7R7W1_9TELE</name>
<evidence type="ECO:0000256" key="1">
    <source>
        <dbReference type="SAM" id="MobiDB-lite"/>
    </source>
</evidence>
<evidence type="ECO:0000313" key="2">
    <source>
        <dbReference type="EMBL" id="KAJ8367712.1"/>
    </source>
</evidence>
<accession>A0AAD7R7W1</accession>
<reference evidence="2" key="1">
    <citation type="journal article" date="2023" name="Science">
        <title>Genome structures resolve the early diversification of teleost fishes.</title>
        <authorList>
            <person name="Parey E."/>
            <person name="Louis A."/>
            <person name="Montfort J."/>
            <person name="Bouchez O."/>
            <person name="Roques C."/>
            <person name="Iampietro C."/>
            <person name="Lluch J."/>
            <person name="Castinel A."/>
            <person name="Donnadieu C."/>
            <person name="Desvignes T."/>
            <person name="Floi Bucao C."/>
            <person name="Jouanno E."/>
            <person name="Wen M."/>
            <person name="Mejri S."/>
            <person name="Dirks R."/>
            <person name="Jansen H."/>
            <person name="Henkel C."/>
            <person name="Chen W.J."/>
            <person name="Zahm M."/>
            <person name="Cabau C."/>
            <person name="Klopp C."/>
            <person name="Thompson A.W."/>
            <person name="Robinson-Rechavi M."/>
            <person name="Braasch I."/>
            <person name="Lecointre G."/>
            <person name="Bobe J."/>
            <person name="Postlethwait J.H."/>
            <person name="Berthelot C."/>
            <person name="Roest Crollius H."/>
            <person name="Guiguen Y."/>
        </authorList>
    </citation>
    <scope>NUCLEOTIDE SEQUENCE</scope>
    <source>
        <strain evidence="2">NC1722</strain>
    </source>
</reference>
<feature type="region of interest" description="Disordered" evidence="1">
    <location>
        <begin position="22"/>
        <end position="44"/>
    </location>
</feature>
<keyword evidence="3" id="KW-1185">Reference proteome</keyword>
<feature type="compositionally biased region" description="Low complexity" evidence="1">
    <location>
        <begin position="122"/>
        <end position="133"/>
    </location>
</feature>
<dbReference type="Proteomes" id="UP001221898">
    <property type="component" value="Unassembled WGS sequence"/>
</dbReference>
<dbReference type="AlphaFoldDB" id="A0AAD7R7W1"/>
<feature type="compositionally biased region" description="Basic and acidic residues" evidence="1">
    <location>
        <begin position="166"/>
        <end position="175"/>
    </location>
</feature>
<feature type="region of interest" description="Disordered" evidence="1">
    <location>
        <begin position="109"/>
        <end position="150"/>
    </location>
</feature>
<organism evidence="2 3">
    <name type="scientific">Aldrovandia affinis</name>
    <dbReference type="NCBI Taxonomy" id="143900"/>
    <lineage>
        <taxon>Eukaryota</taxon>
        <taxon>Metazoa</taxon>
        <taxon>Chordata</taxon>
        <taxon>Craniata</taxon>
        <taxon>Vertebrata</taxon>
        <taxon>Euteleostomi</taxon>
        <taxon>Actinopterygii</taxon>
        <taxon>Neopterygii</taxon>
        <taxon>Teleostei</taxon>
        <taxon>Notacanthiformes</taxon>
        <taxon>Halosauridae</taxon>
        <taxon>Aldrovandia</taxon>
    </lineage>
</organism>